<dbReference type="Pfam" id="PF00581">
    <property type="entry name" value="Rhodanese"/>
    <property type="match status" value="1"/>
</dbReference>
<dbReference type="Proteomes" id="UP000093514">
    <property type="component" value="Unassembled WGS sequence"/>
</dbReference>
<reference evidence="2 3" key="2">
    <citation type="submission" date="2016-08" db="EMBL/GenBank/DDBJ databases">
        <title>Orenia metallireducens sp. nov. strain Z6, a Novel Metal-reducing Firmicute from the Deep Subsurface.</title>
        <authorList>
            <person name="Maxim B.I."/>
            <person name="Kenneth K."/>
            <person name="Flynn T.M."/>
            <person name="Oloughlin E.J."/>
            <person name="Locke R.A."/>
            <person name="Weber J.R."/>
            <person name="Egan S.M."/>
            <person name="Mackie R.I."/>
            <person name="Cann I.K."/>
        </authorList>
    </citation>
    <scope>NUCLEOTIDE SEQUENCE [LARGE SCALE GENOMIC DNA]</scope>
    <source>
        <strain evidence="2 3">Z6</strain>
    </source>
</reference>
<keyword evidence="3" id="KW-1185">Reference proteome</keyword>
<dbReference type="InterPro" id="IPR001763">
    <property type="entry name" value="Rhodanese-like_dom"/>
</dbReference>
<dbReference type="SUPFAM" id="SSF52821">
    <property type="entry name" value="Rhodanese/Cell cycle control phosphatase"/>
    <property type="match status" value="1"/>
</dbReference>
<feature type="domain" description="Rhodanese" evidence="1">
    <location>
        <begin position="24"/>
        <end position="108"/>
    </location>
</feature>
<dbReference type="Gene3D" id="3.40.250.10">
    <property type="entry name" value="Rhodanese-like domain"/>
    <property type="match status" value="1"/>
</dbReference>
<keyword evidence="2" id="KW-0808">Transferase</keyword>
<dbReference type="PANTHER" id="PTHR43031:SF1">
    <property type="entry name" value="PYRIDINE NUCLEOTIDE-DISULPHIDE OXIDOREDUCTASE"/>
    <property type="match status" value="1"/>
</dbReference>
<dbReference type="SMART" id="SM00450">
    <property type="entry name" value="RHOD"/>
    <property type="match status" value="1"/>
</dbReference>
<sequence>MPFDILFGSELKKISPKEVEKKVTKGDIQILDVRSEEEYKQGHIPNSTNIPLSELENRLNELDRNKEIITVCASGVRSDKAARKLMEMRFNNVKNMSGGIRAWKGNIEK</sequence>
<evidence type="ECO:0000313" key="2">
    <source>
        <dbReference type="EMBL" id="OCL26101.1"/>
    </source>
</evidence>
<dbReference type="InterPro" id="IPR050229">
    <property type="entry name" value="GlpE_sulfurtransferase"/>
</dbReference>
<organism evidence="2 3">
    <name type="scientific">Orenia metallireducens</name>
    <dbReference type="NCBI Taxonomy" id="1413210"/>
    <lineage>
        <taxon>Bacteria</taxon>
        <taxon>Bacillati</taxon>
        <taxon>Bacillota</taxon>
        <taxon>Clostridia</taxon>
        <taxon>Halanaerobiales</taxon>
        <taxon>Halobacteroidaceae</taxon>
        <taxon>Orenia</taxon>
    </lineage>
</organism>
<protein>
    <submittedName>
        <fullName evidence="2">Sulfurtransferase</fullName>
    </submittedName>
</protein>
<comment type="caution">
    <text evidence="2">The sequence shown here is derived from an EMBL/GenBank/DDBJ whole genome shotgun (WGS) entry which is preliminary data.</text>
</comment>
<dbReference type="PANTHER" id="PTHR43031">
    <property type="entry name" value="FAD-DEPENDENT OXIDOREDUCTASE"/>
    <property type="match status" value="1"/>
</dbReference>
<evidence type="ECO:0000259" key="1">
    <source>
        <dbReference type="PROSITE" id="PS50206"/>
    </source>
</evidence>
<dbReference type="InterPro" id="IPR036873">
    <property type="entry name" value="Rhodanese-like_dom_sf"/>
</dbReference>
<reference evidence="3" key="1">
    <citation type="submission" date="2016-07" db="EMBL/GenBank/DDBJ databases">
        <authorList>
            <person name="Florea S."/>
            <person name="Webb J.S."/>
            <person name="Jaromczyk J."/>
            <person name="Schardl C.L."/>
        </authorList>
    </citation>
    <scope>NUCLEOTIDE SEQUENCE [LARGE SCALE GENOMIC DNA]</scope>
    <source>
        <strain evidence="3">Z6</strain>
    </source>
</reference>
<dbReference type="EMBL" id="LWDV01000009">
    <property type="protein sequence ID" value="OCL26101.1"/>
    <property type="molecule type" value="Genomic_DNA"/>
</dbReference>
<dbReference type="AlphaFoldDB" id="A0A1C0A7B1"/>
<accession>A0A1C0A7B1</accession>
<dbReference type="OrthoDB" id="9800872at2"/>
<dbReference type="GO" id="GO:0016740">
    <property type="term" value="F:transferase activity"/>
    <property type="evidence" value="ECO:0007669"/>
    <property type="project" value="UniProtKB-KW"/>
</dbReference>
<gene>
    <name evidence="2" type="ORF">U472_08785</name>
</gene>
<name>A0A1C0A7B1_9FIRM</name>
<dbReference type="PROSITE" id="PS50206">
    <property type="entry name" value="RHODANESE_3"/>
    <property type="match status" value="1"/>
</dbReference>
<evidence type="ECO:0000313" key="3">
    <source>
        <dbReference type="Proteomes" id="UP000093514"/>
    </source>
</evidence>
<dbReference type="RefSeq" id="WP_068717579.1">
    <property type="nucleotide sequence ID" value="NZ_LWDV01000009.1"/>
</dbReference>
<proteinExistence type="predicted"/>
<dbReference type="CDD" id="cd00158">
    <property type="entry name" value="RHOD"/>
    <property type="match status" value="1"/>
</dbReference>